<dbReference type="SUPFAM" id="SSF46689">
    <property type="entry name" value="Homeodomain-like"/>
    <property type="match status" value="1"/>
</dbReference>
<dbReference type="EMBL" id="VSSQ01016081">
    <property type="protein sequence ID" value="MPM57078.1"/>
    <property type="molecule type" value="Genomic_DNA"/>
</dbReference>
<accession>A0A645AWD7</accession>
<gene>
    <name evidence="3" type="ORF">SDC9_103896</name>
</gene>
<name>A0A645AWD7_9ZZZZ</name>
<dbReference type="PANTHER" id="PTHR30055">
    <property type="entry name" value="HTH-TYPE TRANSCRIPTIONAL REGULATOR RUTR"/>
    <property type="match status" value="1"/>
</dbReference>
<comment type="caution">
    <text evidence="3">The sequence shown here is derived from an EMBL/GenBank/DDBJ whole genome shotgun (WGS) entry which is preliminary data.</text>
</comment>
<dbReference type="PROSITE" id="PS50977">
    <property type="entry name" value="HTH_TETR_2"/>
    <property type="match status" value="1"/>
</dbReference>
<dbReference type="PRINTS" id="PR00455">
    <property type="entry name" value="HTHTETR"/>
</dbReference>
<sequence length="261" mass="29651">MFFSEVFDKITPVHTNTFNFLIVFHDYTIFVRRYATCRIAMNGYIWYSILYRTEVIDMPRLQTGSFEYTRRTITQKAAHLMAENGPEGATLGCVASALGISKGTLYYYYPAKTALINDIAEYYFERTSDALLEWVEALPQSTTFQDGLRLLLETFTYDKQLTQLRLWLAGEAARSNAYIRERIIVKRHEWQLLLELGALKLTGCTSEMMRRMGALIATFMDGALTQYALLGDAALPSEILAAALCELSNQGSGINYESKKV</sequence>
<protein>
    <recommendedName>
        <fullName evidence="2">HTH tetR-type domain-containing protein</fullName>
    </recommendedName>
</protein>
<keyword evidence="1" id="KW-0238">DNA-binding</keyword>
<dbReference type="AlphaFoldDB" id="A0A645AWD7"/>
<evidence type="ECO:0000259" key="2">
    <source>
        <dbReference type="PROSITE" id="PS50977"/>
    </source>
</evidence>
<feature type="domain" description="HTH tetR-type" evidence="2">
    <location>
        <begin position="67"/>
        <end position="127"/>
    </location>
</feature>
<dbReference type="GO" id="GO:0003700">
    <property type="term" value="F:DNA-binding transcription factor activity"/>
    <property type="evidence" value="ECO:0007669"/>
    <property type="project" value="TreeGrafter"/>
</dbReference>
<dbReference type="InterPro" id="IPR050109">
    <property type="entry name" value="HTH-type_TetR-like_transc_reg"/>
</dbReference>
<dbReference type="GO" id="GO:0000976">
    <property type="term" value="F:transcription cis-regulatory region binding"/>
    <property type="evidence" value="ECO:0007669"/>
    <property type="project" value="TreeGrafter"/>
</dbReference>
<dbReference type="InterPro" id="IPR009057">
    <property type="entry name" value="Homeodomain-like_sf"/>
</dbReference>
<organism evidence="3">
    <name type="scientific">bioreactor metagenome</name>
    <dbReference type="NCBI Taxonomy" id="1076179"/>
    <lineage>
        <taxon>unclassified sequences</taxon>
        <taxon>metagenomes</taxon>
        <taxon>ecological metagenomes</taxon>
    </lineage>
</organism>
<dbReference type="Gene3D" id="1.10.357.10">
    <property type="entry name" value="Tetracycline Repressor, domain 2"/>
    <property type="match status" value="1"/>
</dbReference>
<dbReference type="Pfam" id="PF00440">
    <property type="entry name" value="TetR_N"/>
    <property type="match status" value="1"/>
</dbReference>
<dbReference type="InterPro" id="IPR001647">
    <property type="entry name" value="HTH_TetR"/>
</dbReference>
<evidence type="ECO:0000313" key="3">
    <source>
        <dbReference type="EMBL" id="MPM57078.1"/>
    </source>
</evidence>
<evidence type="ECO:0000256" key="1">
    <source>
        <dbReference type="ARBA" id="ARBA00023125"/>
    </source>
</evidence>
<dbReference type="PANTHER" id="PTHR30055:SF226">
    <property type="entry name" value="HTH-TYPE TRANSCRIPTIONAL REGULATOR PKSA"/>
    <property type="match status" value="1"/>
</dbReference>
<reference evidence="3" key="1">
    <citation type="submission" date="2019-08" db="EMBL/GenBank/DDBJ databases">
        <authorList>
            <person name="Kucharzyk K."/>
            <person name="Murdoch R.W."/>
            <person name="Higgins S."/>
            <person name="Loffler F."/>
        </authorList>
    </citation>
    <scope>NUCLEOTIDE SEQUENCE</scope>
</reference>
<proteinExistence type="predicted"/>